<dbReference type="NCBIfam" id="NF033546">
    <property type="entry name" value="transpos_IS21"/>
    <property type="match status" value="1"/>
</dbReference>
<dbReference type="SUPFAM" id="SSF46689">
    <property type="entry name" value="Homeodomain-like"/>
    <property type="match status" value="1"/>
</dbReference>
<dbReference type="InterPro" id="IPR036397">
    <property type="entry name" value="RNaseH_sf"/>
</dbReference>
<gene>
    <name evidence="2" type="ORF">B2A_00807</name>
</gene>
<dbReference type="Gene3D" id="3.30.420.10">
    <property type="entry name" value="Ribonuclease H-like superfamily/Ribonuclease H"/>
    <property type="match status" value="1"/>
</dbReference>
<dbReference type="InterPro" id="IPR001584">
    <property type="entry name" value="Integrase_cat-core"/>
</dbReference>
<dbReference type="AlphaFoldDB" id="T1BFH9"/>
<evidence type="ECO:0000313" key="2">
    <source>
        <dbReference type="EMBL" id="EQD67313.1"/>
    </source>
</evidence>
<reference evidence="2" key="2">
    <citation type="journal article" date="2014" name="ISME J.">
        <title>Microbial stratification in low pH oxic and suboxic macroscopic growths along an acid mine drainage.</title>
        <authorList>
            <person name="Mendez-Garcia C."/>
            <person name="Mesa V."/>
            <person name="Sprenger R.R."/>
            <person name="Richter M."/>
            <person name="Diez M.S."/>
            <person name="Solano J."/>
            <person name="Bargiela R."/>
            <person name="Golyshina O.V."/>
            <person name="Manteca A."/>
            <person name="Ramos J.L."/>
            <person name="Gallego J.R."/>
            <person name="Llorente I."/>
            <person name="Martins Dos Santos V.A."/>
            <person name="Jensen O.N."/>
            <person name="Pelaez A.I."/>
            <person name="Sanchez J."/>
            <person name="Ferrer M."/>
        </authorList>
    </citation>
    <scope>NUCLEOTIDE SEQUENCE</scope>
</reference>
<dbReference type="PANTHER" id="PTHR35004:SF7">
    <property type="entry name" value="INTEGRASE PROTEIN"/>
    <property type="match status" value="1"/>
</dbReference>
<dbReference type="SUPFAM" id="SSF53098">
    <property type="entry name" value="Ribonuclease H-like"/>
    <property type="match status" value="1"/>
</dbReference>
<feature type="non-terminal residue" evidence="2">
    <location>
        <position position="429"/>
    </location>
</feature>
<dbReference type="InterPro" id="IPR012337">
    <property type="entry name" value="RNaseH-like_sf"/>
</dbReference>
<dbReference type="GO" id="GO:0003676">
    <property type="term" value="F:nucleic acid binding"/>
    <property type="evidence" value="ECO:0007669"/>
    <property type="project" value="InterPro"/>
</dbReference>
<feature type="domain" description="Integrase catalytic" evidence="1">
    <location>
        <begin position="121"/>
        <end position="304"/>
    </location>
</feature>
<evidence type="ECO:0000259" key="1">
    <source>
        <dbReference type="PROSITE" id="PS50994"/>
    </source>
</evidence>
<dbReference type="PROSITE" id="PS50994">
    <property type="entry name" value="INTEGRASE"/>
    <property type="match status" value="1"/>
</dbReference>
<sequence length="429" mass="49365">MTLLYHPATLPAHRKVPVHDVVKRQQVKVLREAGLSLRLIAEKAGIAVSTVRRILEHEEVPESDRPCVGRPPVARRYQDIARRILADRSDLPTVEILRLLREKGYDGGKNPVYRLVRELRHATNPVMVRFEGLAGEFSQNDFGQVRVKYLNGETEIVHFFAARLKWSRWVYVETVPNEQVEALSRALISSFESFGGVPLSCVFDNPKTIVTSRYGHRIEWNPTFQQVVVDYRFACEMCTPKRGNEKGSVENLVGFVKGNFFKVRRFHDREDLLRQLASWHQEVNYERPCRATRVTPASRIEEERKRLRPLPIPPSEYALRFPVRVGPTAEVSFQGRRYSMPAEAMGLNATLFLYPERVRIMTDRFDEVHPRDPSNGVSTLSKHATSALATVAGRRGQLYYMRQRVLEVGSVAERFLTEVVHAHPRAWSW</sequence>
<organism evidence="2">
    <name type="scientific">mine drainage metagenome</name>
    <dbReference type="NCBI Taxonomy" id="410659"/>
    <lineage>
        <taxon>unclassified sequences</taxon>
        <taxon>metagenomes</taxon>
        <taxon>ecological metagenomes</taxon>
    </lineage>
</organism>
<comment type="caution">
    <text evidence="2">The sequence shown here is derived from an EMBL/GenBank/DDBJ whole genome shotgun (WGS) entry which is preliminary data.</text>
</comment>
<accession>T1BFH9</accession>
<reference evidence="2" key="1">
    <citation type="submission" date="2013-08" db="EMBL/GenBank/DDBJ databases">
        <authorList>
            <person name="Mendez C."/>
            <person name="Richter M."/>
            <person name="Ferrer M."/>
            <person name="Sanchez J."/>
        </authorList>
    </citation>
    <scope>NUCLEOTIDE SEQUENCE</scope>
</reference>
<protein>
    <submittedName>
        <fullName evidence="2">Integrase catalytic region</fullName>
    </submittedName>
</protein>
<dbReference type="GO" id="GO:0015074">
    <property type="term" value="P:DNA integration"/>
    <property type="evidence" value="ECO:0007669"/>
    <property type="project" value="InterPro"/>
</dbReference>
<dbReference type="EMBL" id="AUZZ01000618">
    <property type="protein sequence ID" value="EQD67313.1"/>
    <property type="molecule type" value="Genomic_DNA"/>
</dbReference>
<proteinExistence type="predicted"/>
<name>T1BFH9_9ZZZZ</name>
<dbReference type="PANTHER" id="PTHR35004">
    <property type="entry name" value="TRANSPOSASE RV3428C-RELATED"/>
    <property type="match status" value="1"/>
</dbReference>
<dbReference type="InterPro" id="IPR009057">
    <property type="entry name" value="Homeodomain-like_sf"/>
</dbReference>